<evidence type="ECO:0000256" key="18">
    <source>
        <dbReference type="PIRSR" id="PIRSR000127-2"/>
    </source>
</evidence>
<dbReference type="InterPro" id="IPR036318">
    <property type="entry name" value="FAD-bd_PCMH-like_sf"/>
</dbReference>
<evidence type="ECO:0000256" key="4">
    <source>
        <dbReference type="ARBA" id="ARBA00011738"/>
    </source>
</evidence>
<keyword evidence="5 19" id="KW-0500">Molybdenum</keyword>
<evidence type="ECO:0000256" key="6">
    <source>
        <dbReference type="ARBA" id="ARBA00022630"/>
    </source>
</evidence>
<comment type="subcellular location">
    <subcellularLocation>
        <location evidence="2">Peroxisome</location>
    </subcellularLocation>
</comment>
<gene>
    <name evidence="23" type="primary">LOC100741462</name>
</gene>
<dbReference type="GO" id="GO:0005506">
    <property type="term" value="F:iron ion binding"/>
    <property type="evidence" value="ECO:0007669"/>
    <property type="project" value="InterPro"/>
</dbReference>
<dbReference type="InterPro" id="IPR016169">
    <property type="entry name" value="FAD-bd_PCMH_sub2"/>
</dbReference>
<feature type="binding site" evidence="19">
    <location>
        <position position="944"/>
    </location>
    <ligand>
        <name>Mo-molybdopterin</name>
        <dbReference type="ChEBI" id="CHEBI:71302"/>
    </ligand>
    <ligandPart>
        <name>Mo</name>
        <dbReference type="ChEBI" id="CHEBI:28685"/>
    </ligandPart>
</feature>
<dbReference type="FunFam" id="3.30.465.10:FF:000013">
    <property type="entry name" value="Aldehyde oxidase"/>
    <property type="match status" value="1"/>
</dbReference>
<feature type="binding site" evidence="19">
    <location>
        <position position="111"/>
    </location>
    <ligand>
        <name>[2Fe-2S] cluster</name>
        <dbReference type="ChEBI" id="CHEBI:190135"/>
        <label>1</label>
    </ligand>
</feature>
<dbReference type="PIRSF" id="PIRSF000127">
    <property type="entry name" value="Xanthine_DH"/>
    <property type="match status" value="1"/>
</dbReference>
<evidence type="ECO:0000256" key="5">
    <source>
        <dbReference type="ARBA" id="ARBA00022505"/>
    </source>
</evidence>
<dbReference type="InterPro" id="IPR037165">
    <property type="entry name" value="AldOxase/xan_DH_Mopterin-bd_sf"/>
</dbReference>
<feature type="domain" description="FAD-binding PCMH-type" evidence="21">
    <location>
        <begin position="273"/>
        <end position="453"/>
    </location>
</feature>
<dbReference type="InterPro" id="IPR005107">
    <property type="entry name" value="CO_DH_flav_C"/>
</dbReference>
<evidence type="ECO:0000256" key="10">
    <source>
        <dbReference type="ARBA" id="ARBA00023002"/>
    </source>
</evidence>
<comment type="catalytic activity">
    <reaction evidence="15">
        <text>indole-3-acetaldehyde + O2 + H2O = (indol-3-yl)acetate + H2O2 + H(+)</text>
        <dbReference type="Rhea" id="RHEA:16277"/>
        <dbReference type="ChEBI" id="CHEBI:15377"/>
        <dbReference type="ChEBI" id="CHEBI:15378"/>
        <dbReference type="ChEBI" id="CHEBI:15379"/>
        <dbReference type="ChEBI" id="CHEBI:16240"/>
        <dbReference type="ChEBI" id="CHEBI:18086"/>
        <dbReference type="ChEBI" id="CHEBI:30854"/>
        <dbReference type="EC" id="1.2.3.7"/>
    </reaction>
</comment>
<dbReference type="PANTHER" id="PTHR11908">
    <property type="entry name" value="XANTHINE DEHYDROGENASE"/>
    <property type="match status" value="1"/>
</dbReference>
<evidence type="ECO:0000256" key="16">
    <source>
        <dbReference type="ARBA" id="ARBA00072265"/>
    </source>
</evidence>
<dbReference type="InterPro" id="IPR036683">
    <property type="entry name" value="CO_DH_flav_C_dom_sf"/>
</dbReference>
<dbReference type="PROSITE" id="PS51387">
    <property type="entry name" value="FAD_PCMH"/>
    <property type="match status" value="1"/>
</dbReference>
<evidence type="ECO:0000256" key="15">
    <source>
        <dbReference type="ARBA" id="ARBA00052415"/>
    </source>
</evidence>
<dbReference type="InterPro" id="IPR000674">
    <property type="entry name" value="Ald_Oxase/Xan_DH_a/b"/>
</dbReference>
<evidence type="ECO:0000256" key="8">
    <source>
        <dbReference type="ARBA" id="ARBA00022723"/>
    </source>
</evidence>
<dbReference type="Gene3D" id="3.30.365.10">
    <property type="entry name" value="Aldehyde oxidase/xanthine dehydrogenase, molybdopterin binding domain"/>
    <property type="match status" value="4"/>
</dbReference>
<dbReference type="InterPro" id="IPR046867">
    <property type="entry name" value="AldOxase/xan_DH_MoCoBD2"/>
</dbReference>
<evidence type="ECO:0000256" key="13">
    <source>
        <dbReference type="ARBA" id="ARBA00023140"/>
    </source>
</evidence>
<dbReference type="GO" id="GO:0051537">
    <property type="term" value="F:2 iron, 2 sulfur cluster binding"/>
    <property type="evidence" value="ECO:0007669"/>
    <property type="project" value="UniProtKB-KW"/>
</dbReference>
<dbReference type="Gene3D" id="1.10.150.120">
    <property type="entry name" value="[2Fe-2S]-binding domain"/>
    <property type="match status" value="1"/>
</dbReference>
<dbReference type="InterPro" id="IPR016208">
    <property type="entry name" value="Ald_Oxase/xanthine_DH-like"/>
</dbReference>
<evidence type="ECO:0000256" key="12">
    <source>
        <dbReference type="ARBA" id="ARBA00023014"/>
    </source>
</evidence>
<protein>
    <recommendedName>
        <fullName evidence="16">Indole-3-acetaldehyde oxidase</fullName>
    </recommendedName>
</protein>
<sequence>MVGESDAETLYNDRLEVQSIYTIPTRRLCRRSCLPKNNYKVCFVEFAVRILVNMNGIQRNIGDSRKVVEFTINGKTYTVTEKIPPGTSLNVFIRDYAKLRGTKAMCHEGGCGACIVSVEVKGETMSVNSCLVPVLICNGWAIKTIEGVGNKQEGYHTLQAALAGKNGSQCGYCSPGMIMNMYSLLQNKNGKKLTMKQIENSFGSNICRCTGYRPILDAFKAFASDAPKELVKDIHDIEELFKIKACKKTGMPCENGCNGCYTLSQNTEANISMKLDGSQFHKVLAVDDLFTLFQNNPNASYVLHGGNTAHGVYRMKTPDISIDINDIPDLRNITKTDDALIIGGNISLTVAMETFEKYSKEPNFEYLQHLAKHIDLIASVPVRNVGSVAGNLMIKHTHREFPSDLFLILETAGAQVHIVEAGSKKTSMNLLNFLNLDMKHKIIYSIMLPALGKEYEYRSYKIMPRAQNAHAHVNAGFLFKLDGAGKVLEKPNIIIGGINKDFLHALDTENFLIGKSILDKKVIKDALDKLDNELHPDHVLPDYSPKFRKTLAEGLFFKYILSIKPESVDPKARSGGTLLERGLSSGKQDFDSDKNLWPLNQPLPKLESIYQTSGEAQYSNDIPPLSDEVFCAFVLTTVGAGKLDKIDASEALKMKGVIAFYTAKDIPGKNVFIPASAQEIMLNYDEILFADKNIDYAGQPVGVIAAISYAIANEAAQKVHISYVDFTPEKLLLTIEDVLASKNQSRLLQSANVEATNKGNDVKHVVKGEFRCGGQYHYTMETQTCVCVPVEDGMDVYPASQWIDLIQVAIAELLNIKNNSINIKVRRLGGGYGAKISRATHVACACALVCYKLNRPARFVMSIESNMQAMGKRYDTRQEYEVGVDDDGRIQYLNANYWSNAGCNFNEFHAPLVALHINSCYEYSTWAYKGFEVKTDLPSNTYCRAPGSTEAVAMIENIMEHIAKTIGKDPLMVRYANMHEDHKGALQSMINDLCQNADYETRKRAVDSFNNENRWKKKGISLIPLMYPLQLWGQFHALVSIYARDGTVSITHGGIECGQGIHTKVAQVAAHTLGIDLSLVTVKPSNNLTSPNNFVTGGSITSETCSYATMMACKELVKRLEPIKNELKDPSWQELVMTAHTKDIDLCARYMFTTKDDIKSYPIYAAIITEIELDLLTGQHVLHRVDIIEDVGRSMNPELDLGQVEGAFMMGLGYWTSEDLVYDPKTGQLTNYRTWNYKPPGAKDIPIDFRVYFRRNNSNSLSVLRSKAIGEPPLCTSYSVIIAIQNALKSAREDAGNKDPWNRLDGPATTEKILLNSLTSKEQMIF</sequence>
<comment type="subunit">
    <text evidence="4">Homodimer.</text>
</comment>
<evidence type="ECO:0000259" key="21">
    <source>
        <dbReference type="PROSITE" id="PS51387"/>
    </source>
</evidence>
<accession>A0A6P3DWM8</accession>
<dbReference type="PROSITE" id="PS00197">
    <property type="entry name" value="2FE2S_FER_1"/>
    <property type="match status" value="1"/>
</dbReference>
<evidence type="ECO:0000256" key="2">
    <source>
        <dbReference type="ARBA" id="ARBA00004275"/>
    </source>
</evidence>
<evidence type="ECO:0000256" key="1">
    <source>
        <dbReference type="ARBA" id="ARBA00001974"/>
    </source>
</evidence>
<evidence type="ECO:0000256" key="11">
    <source>
        <dbReference type="ARBA" id="ARBA00023004"/>
    </source>
</evidence>
<dbReference type="SUPFAM" id="SSF55447">
    <property type="entry name" value="CO dehydrogenase flavoprotein C-terminal domain-like"/>
    <property type="match status" value="1"/>
</dbReference>
<evidence type="ECO:0000256" key="3">
    <source>
        <dbReference type="ARBA" id="ARBA00006849"/>
    </source>
</evidence>
<evidence type="ECO:0000313" key="23">
    <source>
        <dbReference type="RefSeq" id="XP_003489421.2"/>
    </source>
</evidence>
<dbReference type="PANTHER" id="PTHR11908:SF132">
    <property type="entry name" value="ALDEHYDE OXIDASE 1-RELATED"/>
    <property type="match status" value="1"/>
</dbReference>
<dbReference type="InterPro" id="IPR036856">
    <property type="entry name" value="Ald_Oxase/Xan_DH_a/b_sf"/>
</dbReference>
<comment type="cofactor">
    <cofactor evidence="19">
        <name>[2Fe-2S] cluster</name>
        <dbReference type="ChEBI" id="CHEBI:190135"/>
    </cofactor>
    <text evidence="19">Binds 2 [2Fe-2S] clusters.</text>
</comment>
<dbReference type="Pfam" id="PF00111">
    <property type="entry name" value="Fer2"/>
    <property type="match status" value="1"/>
</dbReference>
<dbReference type="InterPro" id="IPR002346">
    <property type="entry name" value="Mopterin_DH_FAD-bd"/>
</dbReference>
<dbReference type="Proteomes" id="UP000515180">
    <property type="component" value="Unplaced"/>
</dbReference>
<feature type="binding site" evidence="19">
    <location>
        <position position="209"/>
    </location>
    <ligand>
        <name>[2Fe-2S] cluster</name>
        <dbReference type="ChEBI" id="CHEBI:190135"/>
        <label>2</label>
    </ligand>
</feature>
<feature type="domain" description="2Fe-2S ferredoxin-type" evidence="20">
    <location>
        <begin position="66"/>
        <end position="148"/>
    </location>
</feature>
<dbReference type="SUPFAM" id="SSF56176">
    <property type="entry name" value="FAD-binding/transporter-associated domain-like"/>
    <property type="match status" value="1"/>
</dbReference>
<evidence type="ECO:0000259" key="20">
    <source>
        <dbReference type="PROSITE" id="PS51085"/>
    </source>
</evidence>
<feature type="binding site" evidence="19">
    <location>
        <position position="114"/>
    </location>
    <ligand>
        <name>[2Fe-2S] cluster</name>
        <dbReference type="ChEBI" id="CHEBI:190135"/>
        <label>1</label>
    </ligand>
</feature>
<keyword evidence="10" id="KW-0560">Oxidoreductase</keyword>
<proteinExistence type="inferred from homology"/>
<dbReference type="GO" id="GO:0050302">
    <property type="term" value="F:indole-3-acetaldehyde oxidase activity"/>
    <property type="evidence" value="ECO:0007669"/>
    <property type="project" value="UniProtKB-EC"/>
</dbReference>
<feature type="binding site" evidence="19">
    <location>
        <position position="801"/>
    </location>
    <ligand>
        <name>Mo-molybdopterin</name>
        <dbReference type="ChEBI" id="CHEBI:71302"/>
    </ligand>
    <ligandPart>
        <name>Mo</name>
        <dbReference type="ChEBI" id="CHEBI:28685"/>
    </ligandPart>
</feature>
<dbReference type="SMART" id="SM01092">
    <property type="entry name" value="CO_deh_flav_C"/>
    <property type="match status" value="1"/>
</dbReference>
<feature type="binding site" evidence="18">
    <location>
        <position position="461"/>
    </location>
    <ligand>
        <name>FAD</name>
        <dbReference type="ChEBI" id="CHEBI:57692"/>
    </ligand>
</feature>
<dbReference type="InterPro" id="IPR002888">
    <property type="entry name" value="2Fe-2S-bd"/>
</dbReference>
<dbReference type="OrthoDB" id="8300278at2759"/>
<dbReference type="Gene3D" id="3.30.465.10">
    <property type="match status" value="1"/>
</dbReference>
<dbReference type="Pfam" id="PF02738">
    <property type="entry name" value="MoCoBD_1"/>
    <property type="match status" value="1"/>
</dbReference>
<name>A0A6P3DWM8_BOMIM</name>
<dbReference type="Pfam" id="PF00941">
    <property type="entry name" value="FAD_binding_5"/>
    <property type="match status" value="1"/>
</dbReference>
<dbReference type="Gene3D" id="3.30.390.50">
    <property type="entry name" value="CO dehydrogenase flavoprotein, C-terminal domain"/>
    <property type="match status" value="1"/>
</dbReference>
<dbReference type="KEGG" id="bim:100741462"/>
<evidence type="ECO:0000256" key="17">
    <source>
        <dbReference type="PIRSR" id="PIRSR000127-1"/>
    </source>
</evidence>
<keyword evidence="7 19" id="KW-0001">2Fe-2S</keyword>
<dbReference type="RefSeq" id="XP_003489421.2">
    <property type="nucleotide sequence ID" value="XM_003489373.3"/>
</dbReference>
<dbReference type="Pfam" id="PF01799">
    <property type="entry name" value="Fer2_2"/>
    <property type="match status" value="1"/>
</dbReference>
<dbReference type="SMART" id="SM01008">
    <property type="entry name" value="Ald_Xan_dh_C"/>
    <property type="match status" value="1"/>
</dbReference>
<evidence type="ECO:0000256" key="14">
    <source>
        <dbReference type="ARBA" id="ARBA00034078"/>
    </source>
</evidence>
<dbReference type="GO" id="GO:0071949">
    <property type="term" value="F:FAD binding"/>
    <property type="evidence" value="ECO:0007669"/>
    <property type="project" value="InterPro"/>
</dbReference>
<comment type="cofactor">
    <cofactor evidence="14">
        <name>[2Fe-2S] cluster</name>
        <dbReference type="ChEBI" id="CHEBI:190135"/>
    </cofactor>
</comment>
<dbReference type="FunFam" id="3.30.365.10:FF:000008">
    <property type="entry name" value="Aldehyde oxidase1"/>
    <property type="match status" value="1"/>
</dbReference>
<keyword evidence="9 18" id="KW-0274">FAD</keyword>
<keyword evidence="12 19" id="KW-0411">Iron-sulfur</keyword>
<dbReference type="GO" id="GO:0005777">
    <property type="term" value="C:peroxisome"/>
    <property type="evidence" value="ECO:0007669"/>
    <property type="project" value="UniProtKB-SubCell"/>
</dbReference>
<dbReference type="SUPFAM" id="SSF54665">
    <property type="entry name" value="CO dehydrogenase molybdoprotein N-domain-like"/>
    <property type="match status" value="1"/>
</dbReference>
<comment type="cofactor">
    <cofactor evidence="19">
        <name>Mo-molybdopterin</name>
        <dbReference type="ChEBI" id="CHEBI:71302"/>
    </cofactor>
    <text evidence="19">Binds 1 Mo-molybdopterin (Mo-MPT) cofactor per subunit.</text>
</comment>
<comment type="similarity">
    <text evidence="3">Belongs to the xanthine dehydrogenase family.</text>
</comment>
<feature type="active site" description="Proton acceptor" evidence="17">
    <location>
        <position position="1271"/>
    </location>
</feature>
<feature type="binding site" evidence="19">
    <location>
        <position position="130"/>
    </location>
    <ligand>
        <name>[2Fe-2S] cluster</name>
        <dbReference type="ChEBI" id="CHEBI:190135"/>
        <label>1</label>
    </ligand>
</feature>
<feature type="binding site" evidence="18">
    <location>
        <begin position="387"/>
        <end position="391"/>
    </location>
    <ligand>
        <name>FAD</name>
        <dbReference type="ChEBI" id="CHEBI:57692"/>
    </ligand>
</feature>
<keyword evidence="22" id="KW-1185">Reference proteome</keyword>
<dbReference type="CDD" id="cd00207">
    <property type="entry name" value="fer2"/>
    <property type="match status" value="1"/>
</dbReference>
<dbReference type="SUPFAM" id="SSF47741">
    <property type="entry name" value="CO dehydrogenase ISP C-domain like"/>
    <property type="match status" value="1"/>
</dbReference>
<dbReference type="SUPFAM" id="SSF56003">
    <property type="entry name" value="Molybdenum cofactor-binding domain"/>
    <property type="match status" value="1"/>
</dbReference>
<dbReference type="FunFam" id="3.30.365.10:FF:000001">
    <property type="entry name" value="Xanthine dehydrogenase oxidase"/>
    <property type="match status" value="1"/>
</dbReference>
<feature type="binding site" evidence="19">
    <location>
        <position position="207"/>
    </location>
    <ligand>
        <name>[2Fe-2S] cluster</name>
        <dbReference type="ChEBI" id="CHEBI:190135"/>
        <label>2</label>
    </ligand>
</feature>
<dbReference type="InterPro" id="IPR008274">
    <property type="entry name" value="AldOxase/xan_DH_MoCoBD1"/>
</dbReference>
<comment type="cofactor">
    <cofactor evidence="1 18">
        <name>FAD</name>
        <dbReference type="ChEBI" id="CHEBI:57692"/>
    </cofactor>
</comment>
<keyword evidence="8 19" id="KW-0479">Metal-binding</keyword>
<dbReference type="Pfam" id="PF01315">
    <property type="entry name" value="Ald_Xan_dh_C"/>
    <property type="match status" value="1"/>
</dbReference>
<dbReference type="GeneID" id="100741462"/>
<dbReference type="InterPro" id="IPR006058">
    <property type="entry name" value="2Fe2S_fd_BS"/>
</dbReference>
<dbReference type="SUPFAM" id="SSF54292">
    <property type="entry name" value="2Fe-2S ferredoxin-like"/>
    <property type="match status" value="1"/>
</dbReference>
<keyword evidence="6" id="KW-0285">Flavoprotein</keyword>
<dbReference type="FunFam" id="3.30.390.50:FF:000003">
    <property type="entry name" value="Aldehyde oxidase1"/>
    <property type="match status" value="1"/>
</dbReference>
<dbReference type="Gene3D" id="3.90.1170.50">
    <property type="entry name" value="Aldehyde oxidase/xanthine dehydrogenase, a/b hammerhead"/>
    <property type="match status" value="1"/>
</dbReference>
<reference evidence="23" key="1">
    <citation type="submission" date="2025-08" db="UniProtKB">
        <authorList>
            <consortium name="RefSeq"/>
        </authorList>
    </citation>
    <scope>IDENTIFICATION</scope>
</reference>
<dbReference type="InterPro" id="IPR036010">
    <property type="entry name" value="2Fe-2S_ferredoxin-like_sf"/>
</dbReference>
<evidence type="ECO:0000256" key="9">
    <source>
        <dbReference type="ARBA" id="ARBA00022827"/>
    </source>
</evidence>
<dbReference type="InterPro" id="IPR012675">
    <property type="entry name" value="Beta-grasp_dom_sf"/>
</dbReference>
<feature type="binding site" evidence="19">
    <location>
        <position position="106"/>
    </location>
    <ligand>
        <name>[2Fe-2S] cluster</name>
        <dbReference type="ChEBI" id="CHEBI:190135"/>
        <label>1</label>
    </ligand>
</feature>
<dbReference type="Pfam" id="PF20256">
    <property type="entry name" value="MoCoBD_2"/>
    <property type="match status" value="1"/>
</dbReference>
<keyword evidence="11 19" id="KW-0408">Iron</keyword>
<evidence type="ECO:0000256" key="19">
    <source>
        <dbReference type="PIRSR" id="PIRSR000127-3"/>
    </source>
</evidence>
<dbReference type="InterPro" id="IPR001041">
    <property type="entry name" value="2Fe-2S_ferredoxin-type"/>
</dbReference>
<dbReference type="Pfam" id="PF03450">
    <property type="entry name" value="CO_deh_flav_C"/>
    <property type="match status" value="1"/>
</dbReference>
<feature type="binding site" evidence="19">
    <location>
        <position position="1098"/>
    </location>
    <ligand>
        <name>Mo-molybdopterin</name>
        <dbReference type="ChEBI" id="CHEBI:71302"/>
    </ligand>
    <ligandPart>
        <name>Mo</name>
        <dbReference type="ChEBI" id="CHEBI:28685"/>
    </ligandPart>
</feature>
<keyword evidence="13" id="KW-0576">Peroxisome</keyword>
<feature type="binding site" evidence="19">
    <location>
        <position position="173"/>
    </location>
    <ligand>
        <name>[2Fe-2S] cluster</name>
        <dbReference type="ChEBI" id="CHEBI:190135"/>
        <label>2</label>
    </ligand>
</feature>
<dbReference type="Gene3D" id="3.10.20.30">
    <property type="match status" value="1"/>
</dbReference>
<dbReference type="InterPro" id="IPR016166">
    <property type="entry name" value="FAD-bd_PCMH"/>
</dbReference>
<organism evidence="22 23">
    <name type="scientific">Bombus impatiens</name>
    <name type="common">Bumblebee</name>
    <dbReference type="NCBI Taxonomy" id="132113"/>
    <lineage>
        <taxon>Eukaryota</taxon>
        <taxon>Metazoa</taxon>
        <taxon>Ecdysozoa</taxon>
        <taxon>Arthropoda</taxon>
        <taxon>Hexapoda</taxon>
        <taxon>Insecta</taxon>
        <taxon>Pterygota</taxon>
        <taxon>Neoptera</taxon>
        <taxon>Endopterygota</taxon>
        <taxon>Hymenoptera</taxon>
        <taxon>Apocrita</taxon>
        <taxon>Aculeata</taxon>
        <taxon>Apoidea</taxon>
        <taxon>Anthophila</taxon>
        <taxon>Apidae</taxon>
        <taxon>Bombus</taxon>
        <taxon>Pyrobombus</taxon>
    </lineage>
</organism>
<dbReference type="PROSITE" id="PS51085">
    <property type="entry name" value="2FE2S_FER_2"/>
    <property type="match status" value="1"/>
</dbReference>
<evidence type="ECO:0000313" key="22">
    <source>
        <dbReference type="Proteomes" id="UP000515180"/>
    </source>
</evidence>
<evidence type="ECO:0000256" key="7">
    <source>
        <dbReference type="ARBA" id="ARBA00022714"/>
    </source>
</evidence>
<feature type="binding site" evidence="19">
    <location>
        <position position="170"/>
    </location>
    <ligand>
        <name>[2Fe-2S] cluster</name>
        <dbReference type="ChEBI" id="CHEBI:190135"/>
        <label>2</label>
    </ligand>
</feature>
<dbReference type="InterPro" id="IPR036884">
    <property type="entry name" value="2Fe-2S-bd_dom_sf"/>
</dbReference>